<evidence type="ECO:0000256" key="3">
    <source>
        <dbReference type="SAM" id="MobiDB-lite"/>
    </source>
</evidence>
<organism evidence="4 5">
    <name type="scientific">Gordonia rhizosphera NBRC 16068</name>
    <dbReference type="NCBI Taxonomy" id="1108045"/>
    <lineage>
        <taxon>Bacteria</taxon>
        <taxon>Bacillati</taxon>
        <taxon>Actinomycetota</taxon>
        <taxon>Actinomycetes</taxon>
        <taxon>Mycobacteriales</taxon>
        <taxon>Gordoniaceae</taxon>
        <taxon>Gordonia</taxon>
    </lineage>
</organism>
<dbReference type="Gene3D" id="3.40.50.720">
    <property type="entry name" value="NAD(P)-binding Rossmann-like Domain"/>
    <property type="match status" value="1"/>
</dbReference>
<evidence type="ECO:0000313" key="4">
    <source>
        <dbReference type="EMBL" id="GAB91656.1"/>
    </source>
</evidence>
<dbReference type="GO" id="GO:0016491">
    <property type="term" value="F:oxidoreductase activity"/>
    <property type="evidence" value="ECO:0007669"/>
    <property type="project" value="UniProtKB-KW"/>
</dbReference>
<comment type="caution">
    <text evidence="4">The sequence shown here is derived from an EMBL/GenBank/DDBJ whole genome shotgun (WGS) entry which is preliminary data.</text>
</comment>
<keyword evidence="5" id="KW-1185">Reference proteome</keyword>
<feature type="compositionally biased region" description="Low complexity" evidence="3">
    <location>
        <begin position="279"/>
        <end position="289"/>
    </location>
</feature>
<dbReference type="OrthoDB" id="4449798at2"/>
<feature type="compositionally biased region" description="Low complexity" evidence="3">
    <location>
        <begin position="316"/>
        <end position="338"/>
    </location>
</feature>
<dbReference type="PANTHER" id="PTHR24320:SF148">
    <property type="entry name" value="NAD(P)-BINDING ROSSMANN-FOLD SUPERFAMILY PROTEIN"/>
    <property type="match status" value="1"/>
</dbReference>
<gene>
    <name evidence="4" type="ORF">GORHZ_141_00310</name>
</gene>
<dbReference type="SUPFAM" id="SSF51735">
    <property type="entry name" value="NAD(P)-binding Rossmann-fold domains"/>
    <property type="match status" value="1"/>
</dbReference>
<dbReference type="PRINTS" id="PR00081">
    <property type="entry name" value="GDHRDH"/>
</dbReference>
<dbReference type="InterPro" id="IPR036291">
    <property type="entry name" value="NAD(P)-bd_dom_sf"/>
</dbReference>
<proteinExistence type="inferred from homology"/>
<keyword evidence="2" id="KW-0560">Oxidoreductase</keyword>
<dbReference type="EMBL" id="BAHC01000141">
    <property type="protein sequence ID" value="GAB91656.1"/>
    <property type="molecule type" value="Genomic_DNA"/>
</dbReference>
<evidence type="ECO:0000256" key="1">
    <source>
        <dbReference type="ARBA" id="ARBA00006484"/>
    </source>
</evidence>
<dbReference type="InterPro" id="IPR002347">
    <property type="entry name" value="SDR_fam"/>
</dbReference>
<dbReference type="Pfam" id="PF00106">
    <property type="entry name" value="adh_short"/>
    <property type="match status" value="1"/>
</dbReference>
<protein>
    <submittedName>
        <fullName evidence="4">Putative oxidoreductase</fullName>
    </submittedName>
</protein>
<accession>K6WD47</accession>
<reference evidence="4 5" key="1">
    <citation type="submission" date="2012-08" db="EMBL/GenBank/DDBJ databases">
        <title>Whole genome shotgun sequence of Gordonia rhizosphera NBRC 16068.</title>
        <authorList>
            <person name="Takarada H."/>
            <person name="Isaki S."/>
            <person name="Hosoyama A."/>
            <person name="Tsuchikane K."/>
            <person name="Katsumata H."/>
            <person name="Baba S."/>
            <person name="Ohji S."/>
            <person name="Yamazaki S."/>
            <person name="Fujita N."/>
        </authorList>
    </citation>
    <scope>NUCLEOTIDE SEQUENCE [LARGE SCALE GENOMIC DNA]</scope>
    <source>
        <strain evidence="4 5">NBRC 16068</strain>
    </source>
</reference>
<dbReference type="eggNOG" id="COG1028">
    <property type="taxonomic scope" value="Bacteria"/>
</dbReference>
<dbReference type="AlphaFoldDB" id="K6WD47"/>
<sequence>MPTSREPSPSAAIAAESTYTPPRLDGRTIAITGCTSGTGRVMAMTCGTSGARILMLNRPSARADAVLAELRDAGVDSTAVPCDLQSFDSVREAAELLAQHCPSGLDVLCNNAGVMGLPDTATVDGCDVQMQTNHLSHFLLTSLAWPVLVAAAEERGEARVVNQTSGARHGKPLDAAYLGANGGDLGGDGFPGFGKWRRYQQSKLANLMFTYALHDRIPSTGAAAKVKSLCAHPGPTDSGLQAKTTAAGGTQLIDRLILRRTLRVAHPSRSARRASCGLRATTAPAAASSTDRRDAASLGRPNCFPPNAIPTRSACCGRPASPRRGSRISSGRRCAAPR</sequence>
<feature type="region of interest" description="Disordered" evidence="3">
    <location>
        <begin position="268"/>
        <end position="338"/>
    </location>
</feature>
<name>K6WD47_9ACTN</name>
<dbReference type="PANTHER" id="PTHR24320">
    <property type="entry name" value="RETINOL DEHYDROGENASE"/>
    <property type="match status" value="1"/>
</dbReference>
<comment type="similarity">
    <text evidence="1">Belongs to the short-chain dehydrogenases/reductases (SDR) family.</text>
</comment>
<dbReference type="RefSeq" id="WP_006335396.1">
    <property type="nucleotide sequence ID" value="NZ_BAHC01000141.1"/>
</dbReference>
<dbReference type="STRING" id="1108045.GORHZ_141_00310"/>
<dbReference type="Proteomes" id="UP000008363">
    <property type="component" value="Unassembled WGS sequence"/>
</dbReference>
<evidence type="ECO:0000313" key="5">
    <source>
        <dbReference type="Proteomes" id="UP000008363"/>
    </source>
</evidence>
<evidence type="ECO:0000256" key="2">
    <source>
        <dbReference type="ARBA" id="ARBA00023002"/>
    </source>
</evidence>